<dbReference type="InterPro" id="IPR036890">
    <property type="entry name" value="HATPase_C_sf"/>
</dbReference>
<dbReference type="AlphaFoldDB" id="A0A284VM96"/>
<sequence>MEKDNEIKNTDACDFDIAAPDAGAMIESLRAFGYDLPTSIADLIDNSISAGAKNIWLKFYWNGENSILSLKDDGCGMSESELVRAMRPGSRSPLEERDPEDLGRFGLGLKTASFSQCRKLTVATRSTGQNIAIRCWDIDQVVKTGEWRLLKMTIKNMDSYFSDLEKMEHGTTVLWENIDRIVINTKVDSKRDHKLFLERVDSVKYHLAMVFHRFLERGRLKIWINDRPVEPWDPFLKNIKATQLLNEESLDITRKIFINPYVLPHHSKIDDETHNSAAGPKGWNAQQGFYVYRNERLIVTGSWLGLGFKKEEHYKLARIQVDIPNSMDCEWEIDVRKSIARPPTFLREDLKRIARLTRERAADVYRHRGKVIARASASNFVYVWEKR</sequence>
<evidence type="ECO:0000313" key="2">
    <source>
        <dbReference type="Proteomes" id="UP000218615"/>
    </source>
</evidence>
<name>A0A284VM96_9EURY</name>
<gene>
    <name evidence="1" type="ORF">MNV_180027</name>
</gene>
<dbReference type="Pfam" id="PF13589">
    <property type="entry name" value="HATPase_c_3"/>
    <property type="match status" value="1"/>
</dbReference>
<accession>A0A284VM96</accession>
<proteinExistence type="predicted"/>
<dbReference type="Proteomes" id="UP000218615">
    <property type="component" value="Unassembled WGS sequence"/>
</dbReference>
<evidence type="ECO:0008006" key="3">
    <source>
        <dbReference type="Google" id="ProtNLM"/>
    </source>
</evidence>
<dbReference type="RefSeq" id="WP_218837932.1">
    <property type="nucleotide sequence ID" value="NZ_FZMP01000090.1"/>
</dbReference>
<organism evidence="1 2">
    <name type="scientific">Candidatus Methanoperedens nitratireducens</name>
    <dbReference type="NCBI Taxonomy" id="1392998"/>
    <lineage>
        <taxon>Archaea</taxon>
        <taxon>Methanobacteriati</taxon>
        <taxon>Methanobacteriota</taxon>
        <taxon>Stenosarchaea group</taxon>
        <taxon>Methanomicrobia</taxon>
        <taxon>Methanosarcinales</taxon>
        <taxon>ANME-2 cluster</taxon>
        <taxon>Candidatus Methanoperedentaceae</taxon>
        <taxon>Candidatus Methanoperedens</taxon>
    </lineage>
</organism>
<dbReference type="OrthoDB" id="146526at2157"/>
<reference evidence="2" key="1">
    <citation type="submission" date="2017-06" db="EMBL/GenBank/DDBJ databases">
        <authorList>
            <person name="Cremers G."/>
        </authorList>
    </citation>
    <scope>NUCLEOTIDE SEQUENCE [LARGE SCALE GENOMIC DNA]</scope>
</reference>
<dbReference type="EMBL" id="FZMP01000090">
    <property type="protein sequence ID" value="SNQ60395.1"/>
    <property type="molecule type" value="Genomic_DNA"/>
</dbReference>
<keyword evidence="2" id="KW-1185">Reference proteome</keyword>
<evidence type="ECO:0000313" key="1">
    <source>
        <dbReference type="EMBL" id="SNQ60395.1"/>
    </source>
</evidence>
<dbReference type="SUPFAM" id="SSF55874">
    <property type="entry name" value="ATPase domain of HSP90 chaperone/DNA topoisomerase II/histidine kinase"/>
    <property type="match status" value="1"/>
</dbReference>
<protein>
    <recommendedName>
        <fullName evidence="3">ATP-binding protein</fullName>
    </recommendedName>
</protein>
<dbReference type="Gene3D" id="3.30.565.10">
    <property type="entry name" value="Histidine kinase-like ATPase, C-terminal domain"/>
    <property type="match status" value="1"/>
</dbReference>